<dbReference type="InterPro" id="IPR036188">
    <property type="entry name" value="FAD/NAD-bd_sf"/>
</dbReference>
<feature type="domain" description="FAD/NAD(P)-binding" evidence="1">
    <location>
        <begin position="44"/>
        <end position="256"/>
    </location>
</feature>
<gene>
    <name evidence="2" type="ORF">S01H1_02805</name>
</gene>
<dbReference type="GO" id="GO:0016491">
    <property type="term" value="F:oxidoreductase activity"/>
    <property type="evidence" value="ECO:0007669"/>
    <property type="project" value="InterPro"/>
</dbReference>
<sequence length="275" mass="30215">CQKVCVLGKKGDPIEIGRLERFLADWEAASGSTETPEMASPTGKKVAVVGAGPAGVTVANDLALLGHEVVIYEALHDAGGVLTYGIPEFRLPKAIVKREVEYVKSLGVKLRTDYIVGKTKTVDKLIEEFDAIFIGAGAGLPWFLEIPGENLNGVYSANEYLTRCNLMKGFRFPEYDTPIKRPSRVAVFGGGNVAMDSARTALRLGADEVHIVYRRSRKELPARLEEVENAEEEGVIFDFLTLPVRLIGNEHGWLTELECLKMELGEPDDSGRRRP</sequence>
<dbReference type="SUPFAM" id="SSF51971">
    <property type="entry name" value="Nucleotide-binding domain"/>
    <property type="match status" value="1"/>
</dbReference>
<name>X0S6N6_9ZZZZ</name>
<dbReference type="SUPFAM" id="SSF46548">
    <property type="entry name" value="alpha-helical ferredoxin"/>
    <property type="match status" value="1"/>
</dbReference>
<organism evidence="2">
    <name type="scientific">marine sediment metagenome</name>
    <dbReference type="NCBI Taxonomy" id="412755"/>
    <lineage>
        <taxon>unclassified sequences</taxon>
        <taxon>metagenomes</taxon>
        <taxon>ecological metagenomes</taxon>
    </lineage>
</organism>
<dbReference type="PRINTS" id="PR00419">
    <property type="entry name" value="ADXRDTASE"/>
</dbReference>
<dbReference type="Gene3D" id="3.40.50.720">
    <property type="entry name" value="NAD(P)-binding Rossmann-like Domain"/>
    <property type="match status" value="1"/>
</dbReference>
<proteinExistence type="predicted"/>
<dbReference type="PANTHER" id="PTHR42783:SF3">
    <property type="entry name" value="GLUTAMATE SYNTHASE [NADPH] SMALL CHAIN-RELATED"/>
    <property type="match status" value="1"/>
</dbReference>
<feature type="non-terminal residue" evidence="2">
    <location>
        <position position="275"/>
    </location>
</feature>
<dbReference type="Gene3D" id="1.10.1060.10">
    <property type="entry name" value="Alpha-helical ferredoxin"/>
    <property type="match status" value="1"/>
</dbReference>
<evidence type="ECO:0000313" key="2">
    <source>
        <dbReference type="EMBL" id="GAF71587.1"/>
    </source>
</evidence>
<reference evidence="2" key="1">
    <citation type="journal article" date="2014" name="Front. Microbiol.">
        <title>High frequency of phylogenetically diverse reductive dehalogenase-homologous genes in deep subseafloor sedimentary metagenomes.</title>
        <authorList>
            <person name="Kawai M."/>
            <person name="Futagami T."/>
            <person name="Toyoda A."/>
            <person name="Takaki Y."/>
            <person name="Nishi S."/>
            <person name="Hori S."/>
            <person name="Arai W."/>
            <person name="Tsubouchi T."/>
            <person name="Morono Y."/>
            <person name="Uchiyama I."/>
            <person name="Ito T."/>
            <person name="Fujiyama A."/>
            <person name="Inagaki F."/>
            <person name="Takami H."/>
        </authorList>
    </citation>
    <scope>NUCLEOTIDE SEQUENCE</scope>
    <source>
        <strain evidence="2">Expedition CK06-06</strain>
    </source>
</reference>
<evidence type="ECO:0000259" key="1">
    <source>
        <dbReference type="Pfam" id="PF07992"/>
    </source>
</evidence>
<dbReference type="Pfam" id="PF07992">
    <property type="entry name" value="Pyr_redox_2"/>
    <property type="match status" value="1"/>
</dbReference>
<dbReference type="PANTHER" id="PTHR42783">
    <property type="entry name" value="GLUTAMATE SYNTHASE [NADPH] SMALL CHAIN"/>
    <property type="match status" value="1"/>
</dbReference>
<protein>
    <recommendedName>
        <fullName evidence="1">FAD/NAD(P)-binding domain-containing protein</fullName>
    </recommendedName>
</protein>
<dbReference type="EMBL" id="BARS01001419">
    <property type="protein sequence ID" value="GAF71587.1"/>
    <property type="molecule type" value="Genomic_DNA"/>
</dbReference>
<accession>X0S6N6</accession>
<dbReference type="Gene3D" id="3.50.50.60">
    <property type="entry name" value="FAD/NAD(P)-binding domain"/>
    <property type="match status" value="1"/>
</dbReference>
<dbReference type="GO" id="GO:0051536">
    <property type="term" value="F:iron-sulfur cluster binding"/>
    <property type="evidence" value="ECO:0007669"/>
    <property type="project" value="InterPro"/>
</dbReference>
<dbReference type="InterPro" id="IPR023753">
    <property type="entry name" value="FAD/NAD-binding_dom"/>
</dbReference>
<comment type="caution">
    <text evidence="2">The sequence shown here is derived from an EMBL/GenBank/DDBJ whole genome shotgun (WGS) entry which is preliminary data.</text>
</comment>
<feature type="non-terminal residue" evidence="2">
    <location>
        <position position="1"/>
    </location>
</feature>
<dbReference type="AlphaFoldDB" id="X0S6N6"/>
<dbReference type="InterPro" id="IPR009051">
    <property type="entry name" value="Helical_ferredxn"/>
</dbReference>